<name>A0A7W7SKW6_9ACTN</name>
<dbReference type="Proteomes" id="UP000578819">
    <property type="component" value="Unassembled WGS sequence"/>
</dbReference>
<dbReference type="EMBL" id="JACHJW010000001">
    <property type="protein sequence ID" value="MBB4956683.1"/>
    <property type="molecule type" value="Genomic_DNA"/>
</dbReference>
<keyword evidence="4" id="KW-1185">Reference proteome</keyword>
<evidence type="ECO:0000313" key="4">
    <source>
        <dbReference type="Proteomes" id="UP000578819"/>
    </source>
</evidence>
<evidence type="ECO:0000256" key="2">
    <source>
        <dbReference type="SAM" id="SignalP"/>
    </source>
</evidence>
<comment type="caution">
    <text evidence="3">The sequence shown here is derived from an EMBL/GenBank/DDBJ whole genome shotgun (WGS) entry which is preliminary data.</text>
</comment>
<feature type="signal peptide" evidence="2">
    <location>
        <begin position="1"/>
        <end position="29"/>
    </location>
</feature>
<evidence type="ECO:0000313" key="3">
    <source>
        <dbReference type="EMBL" id="MBB4956683.1"/>
    </source>
</evidence>
<keyword evidence="2" id="KW-0732">Signal</keyword>
<sequence length="173" mass="17290">MSGHRRTAGLLTVAAAIASVLLGAAPAAAADVFVDLIPSTVQAGRTVDIRASCRENNAPATVESPAFGSITVHPNAGFLEATARVPGNTAADGYRVRLSCPDGRSASTQLIVVAADHPKRGPATGFGGTAGLDAGNLLLAGGLGSTVLGVAVGLFALRRRSVRTRPVRGRAGG</sequence>
<accession>A0A7W7SKW6</accession>
<proteinExistence type="predicted"/>
<evidence type="ECO:0008006" key="5">
    <source>
        <dbReference type="Google" id="ProtNLM"/>
    </source>
</evidence>
<evidence type="ECO:0000256" key="1">
    <source>
        <dbReference type="SAM" id="Phobius"/>
    </source>
</evidence>
<protein>
    <recommendedName>
        <fullName evidence="5">Sortase</fullName>
    </recommendedName>
</protein>
<reference evidence="3 4" key="1">
    <citation type="submission" date="2020-08" db="EMBL/GenBank/DDBJ databases">
        <title>Sequencing the genomes of 1000 actinobacteria strains.</title>
        <authorList>
            <person name="Klenk H.-P."/>
        </authorList>
    </citation>
    <scope>NUCLEOTIDE SEQUENCE [LARGE SCALE GENOMIC DNA]</scope>
    <source>
        <strain evidence="3 4">DSM 45886</strain>
    </source>
</reference>
<gene>
    <name evidence="3" type="ORF">FHR38_000416</name>
</gene>
<keyword evidence="1" id="KW-1133">Transmembrane helix</keyword>
<organism evidence="3 4">
    <name type="scientific">Micromonospora polyrhachis</name>
    <dbReference type="NCBI Taxonomy" id="1282883"/>
    <lineage>
        <taxon>Bacteria</taxon>
        <taxon>Bacillati</taxon>
        <taxon>Actinomycetota</taxon>
        <taxon>Actinomycetes</taxon>
        <taxon>Micromonosporales</taxon>
        <taxon>Micromonosporaceae</taxon>
        <taxon>Micromonospora</taxon>
    </lineage>
</organism>
<keyword evidence="1" id="KW-0812">Transmembrane</keyword>
<dbReference type="AlphaFoldDB" id="A0A7W7SKW6"/>
<feature type="chain" id="PRO_5030526638" description="Sortase" evidence="2">
    <location>
        <begin position="30"/>
        <end position="173"/>
    </location>
</feature>
<keyword evidence="1" id="KW-0472">Membrane</keyword>
<feature type="transmembrane region" description="Helical" evidence="1">
    <location>
        <begin position="137"/>
        <end position="157"/>
    </location>
</feature>
<dbReference type="RefSeq" id="WP_246446250.1">
    <property type="nucleotide sequence ID" value="NZ_JACHJW010000001.1"/>
</dbReference>